<protein>
    <recommendedName>
        <fullName evidence="2">MOSC domain-containing protein</fullName>
    </recommendedName>
</protein>
<dbReference type="STRING" id="589385.SAMN05421504_102707"/>
<proteinExistence type="predicted"/>
<evidence type="ECO:0000313" key="4">
    <source>
        <dbReference type="Proteomes" id="UP000199515"/>
    </source>
</evidence>
<evidence type="ECO:0000259" key="2">
    <source>
        <dbReference type="PROSITE" id="PS51340"/>
    </source>
</evidence>
<dbReference type="Proteomes" id="UP000199515">
    <property type="component" value="Unassembled WGS sequence"/>
</dbReference>
<accession>A0A1H2ZX62</accession>
<feature type="region of interest" description="Disordered" evidence="1">
    <location>
        <begin position="273"/>
        <end position="295"/>
    </location>
</feature>
<dbReference type="PANTHER" id="PTHR14237:SF19">
    <property type="entry name" value="MITOCHONDRIAL AMIDOXIME REDUCING COMPONENT 1"/>
    <property type="match status" value="1"/>
</dbReference>
<dbReference type="PROSITE" id="PS51340">
    <property type="entry name" value="MOSC"/>
    <property type="match status" value="1"/>
</dbReference>
<name>A0A1H2ZX62_9PSEU</name>
<dbReference type="GO" id="GO:0030170">
    <property type="term" value="F:pyridoxal phosphate binding"/>
    <property type="evidence" value="ECO:0007669"/>
    <property type="project" value="InterPro"/>
</dbReference>
<dbReference type="SUPFAM" id="SSF50800">
    <property type="entry name" value="PK beta-barrel domain-like"/>
    <property type="match status" value="1"/>
</dbReference>
<dbReference type="EMBL" id="FNON01000002">
    <property type="protein sequence ID" value="SDX22070.1"/>
    <property type="molecule type" value="Genomic_DNA"/>
</dbReference>
<organism evidence="3 4">
    <name type="scientific">Amycolatopsis xylanica</name>
    <dbReference type="NCBI Taxonomy" id="589385"/>
    <lineage>
        <taxon>Bacteria</taxon>
        <taxon>Bacillati</taxon>
        <taxon>Actinomycetota</taxon>
        <taxon>Actinomycetes</taxon>
        <taxon>Pseudonocardiales</taxon>
        <taxon>Pseudonocardiaceae</taxon>
        <taxon>Amycolatopsis</taxon>
    </lineage>
</organism>
<feature type="compositionally biased region" description="Low complexity" evidence="1">
    <location>
        <begin position="276"/>
        <end position="295"/>
    </location>
</feature>
<dbReference type="Pfam" id="PF03473">
    <property type="entry name" value="MOSC"/>
    <property type="match status" value="1"/>
</dbReference>
<gene>
    <name evidence="3" type="ORF">SAMN05421504_102707</name>
</gene>
<reference evidence="3 4" key="1">
    <citation type="submission" date="2016-10" db="EMBL/GenBank/DDBJ databases">
        <authorList>
            <person name="de Groot N.N."/>
        </authorList>
    </citation>
    <scope>NUCLEOTIDE SEQUENCE [LARGE SCALE GENOMIC DNA]</scope>
    <source>
        <strain evidence="3 4">CPCC 202699</strain>
    </source>
</reference>
<dbReference type="RefSeq" id="WP_176968565.1">
    <property type="nucleotide sequence ID" value="NZ_FNON01000002.1"/>
</dbReference>
<dbReference type="InterPro" id="IPR005303">
    <property type="entry name" value="MOCOS_middle"/>
</dbReference>
<dbReference type="GO" id="GO:0003824">
    <property type="term" value="F:catalytic activity"/>
    <property type="evidence" value="ECO:0007669"/>
    <property type="project" value="InterPro"/>
</dbReference>
<dbReference type="InterPro" id="IPR005302">
    <property type="entry name" value="MoCF_Sase_C"/>
</dbReference>
<dbReference type="GO" id="GO:0030151">
    <property type="term" value="F:molybdenum ion binding"/>
    <property type="evidence" value="ECO:0007669"/>
    <property type="project" value="InterPro"/>
</dbReference>
<evidence type="ECO:0000256" key="1">
    <source>
        <dbReference type="SAM" id="MobiDB-lite"/>
    </source>
</evidence>
<evidence type="ECO:0000313" key="3">
    <source>
        <dbReference type="EMBL" id="SDX22070.1"/>
    </source>
</evidence>
<feature type="domain" description="MOSC" evidence="2">
    <location>
        <begin position="123"/>
        <end position="268"/>
    </location>
</feature>
<dbReference type="InterPro" id="IPR011037">
    <property type="entry name" value="Pyrv_Knase-like_insert_dom_sf"/>
</dbReference>
<dbReference type="SUPFAM" id="SSF141673">
    <property type="entry name" value="MOSC N-terminal domain-like"/>
    <property type="match status" value="1"/>
</dbReference>
<dbReference type="Pfam" id="PF03476">
    <property type="entry name" value="MOSC_N"/>
    <property type="match status" value="1"/>
</dbReference>
<sequence length="295" mass="31706">MAKIAELVYYPVKGCRGTSVRSAEVTPAGLAHDRVFMAMGADGAFRSQRRHPMMAVIEPEVLDGGRKLKLSAPGVEDFELDVLFDGPRHPAATFTWQGKGVDQGAEAADWFSTVLGEHSVLVRVPPDHDRVTNGERAGTAGFADAHAILVTSESSLDLLSERISSRGAEPVPMDRFRPNIVVSGWPEPHTEDRVRVLRAGTAEFGYAKLCVRCAVPTVDQETGRKSGPEPIRTLADYRRHPEGGVTFGMKAMVLRPGQLSLGDEVIVHSWEGTASSTEAAEPPLTATASLPAESA</sequence>
<keyword evidence="4" id="KW-1185">Reference proteome</keyword>
<dbReference type="AlphaFoldDB" id="A0A1H2ZX62"/>
<dbReference type="PANTHER" id="PTHR14237">
    <property type="entry name" value="MOLYBDOPTERIN COFACTOR SULFURASE MOSC"/>
    <property type="match status" value="1"/>
</dbReference>